<dbReference type="Proteomes" id="UP000001662">
    <property type="component" value="Chromosome"/>
</dbReference>
<dbReference type="PaxDb" id="610130-Closa_0546"/>
<dbReference type="EMBL" id="CP002109">
    <property type="protein sequence ID" value="ADL03179.1"/>
    <property type="molecule type" value="Genomic_DNA"/>
</dbReference>
<sequence length="42" mass="5382">MEMRSLIRTILSYIWPFSKFISRLDYLYSEVTWLRDYYKKIR</sequence>
<accession>D9R4J5</accession>
<reference evidence="1" key="1">
    <citation type="submission" date="2010-07" db="EMBL/GenBank/DDBJ databases">
        <title>Complete sequence of Clostridium saccharolyticum WM1.</title>
        <authorList>
            <consortium name="US DOE Joint Genome Institute"/>
            <person name="Lucas S."/>
            <person name="Copeland A."/>
            <person name="Lapidus A."/>
            <person name="Cheng J.-F."/>
            <person name="Bruce D."/>
            <person name="Goodwin L."/>
            <person name="Pitluck S."/>
            <person name="Chertkov O."/>
            <person name="Detter J.C."/>
            <person name="Han C."/>
            <person name="Tapia R."/>
            <person name="Land M."/>
            <person name="Hauser L."/>
            <person name="Chang Y.-J."/>
            <person name="Jeffries C."/>
            <person name="Kyrpides N."/>
            <person name="Ivanova N."/>
            <person name="Mikhailova N."/>
            <person name="Mouttaki H."/>
            <person name="Lin L."/>
            <person name="Zhou J."/>
            <person name="Hemme C.L."/>
            <person name="Woyke T."/>
        </authorList>
    </citation>
    <scope>NUCLEOTIDE SEQUENCE [LARGE SCALE GENOMIC DNA]</scope>
    <source>
        <strain evidence="1">WM1</strain>
    </source>
</reference>
<protein>
    <submittedName>
        <fullName evidence="1">Uncharacterized protein</fullName>
    </submittedName>
</protein>
<evidence type="ECO:0000313" key="2">
    <source>
        <dbReference type="Proteomes" id="UP000001662"/>
    </source>
</evidence>
<proteinExistence type="predicted"/>
<dbReference type="KEGG" id="csh:Closa_0546"/>
<organism evidence="1 2">
    <name type="scientific">Lacrimispora saccharolytica (strain ATCC 35040 / DSM 2544 / NRCC 2533 / WM1)</name>
    <name type="common">Clostridium saccharolyticum</name>
    <dbReference type="NCBI Taxonomy" id="610130"/>
    <lineage>
        <taxon>Bacteria</taxon>
        <taxon>Bacillati</taxon>
        <taxon>Bacillota</taxon>
        <taxon>Clostridia</taxon>
        <taxon>Lachnospirales</taxon>
        <taxon>Lachnospiraceae</taxon>
        <taxon>Lacrimispora</taxon>
    </lineage>
</organism>
<dbReference type="STRING" id="610130.Closa_0546"/>
<evidence type="ECO:0000313" key="1">
    <source>
        <dbReference type="EMBL" id="ADL03179.1"/>
    </source>
</evidence>
<dbReference type="AlphaFoldDB" id="D9R4J5"/>
<keyword evidence="2" id="KW-1185">Reference proteome</keyword>
<gene>
    <name evidence="1" type="ordered locus">Closa_0546</name>
</gene>
<name>D9R4J5_LACSW</name>
<dbReference type="HOGENOM" id="CLU_3249850_0_0_9"/>